<evidence type="ECO:0000256" key="6">
    <source>
        <dbReference type="ARBA" id="ARBA00022679"/>
    </source>
</evidence>
<dbReference type="PANTHER" id="PTHR11076:SF33">
    <property type="entry name" value="DNA POLYMERASE KAPPA"/>
    <property type="match status" value="1"/>
</dbReference>
<reference evidence="20" key="1">
    <citation type="journal article" date="2019" name="Int. J. Syst. Evol. Microbiol.">
        <title>The Global Catalogue of Microorganisms (GCM) 10K type strain sequencing project: providing services to taxonomists for standard genome sequencing and annotation.</title>
        <authorList>
            <consortium name="The Broad Institute Genomics Platform"/>
            <consortium name="The Broad Institute Genome Sequencing Center for Infectious Disease"/>
            <person name="Wu L."/>
            <person name="Ma J."/>
        </authorList>
    </citation>
    <scope>NUCLEOTIDE SEQUENCE [LARGE SCALE GENOMIC DNA]</scope>
    <source>
        <strain evidence="20">CGMCC 1.16275</strain>
    </source>
</reference>
<dbReference type="InterPro" id="IPR043502">
    <property type="entry name" value="DNA/RNA_pol_sf"/>
</dbReference>
<gene>
    <name evidence="17" type="primary">dinB</name>
    <name evidence="19" type="ORF">ACFQPS_07150</name>
</gene>
<dbReference type="RefSeq" id="WP_377357790.1">
    <property type="nucleotide sequence ID" value="NZ_JBHTCM010000008.1"/>
</dbReference>
<dbReference type="GO" id="GO:0003887">
    <property type="term" value="F:DNA-directed DNA polymerase activity"/>
    <property type="evidence" value="ECO:0007669"/>
    <property type="project" value="UniProtKB-EC"/>
</dbReference>
<evidence type="ECO:0000256" key="2">
    <source>
        <dbReference type="ARBA" id="ARBA00010945"/>
    </source>
</evidence>
<keyword evidence="5 17" id="KW-0963">Cytoplasm</keyword>
<keyword evidence="8 17" id="KW-0235">DNA replication</keyword>
<dbReference type="InterPro" id="IPR017961">
    <property type="entry name" value="DNA_pol_Y-fam_little_finger"/>
</dbReference>
<dbReference type="NCBIfam" id="NF002751">
    <property type="entry name" value="PRK02794.1"/>
    <property type="match status" value="1"/>
</dbReference>
<dbReference type="InterPro" id="IPR036775">
    <property type="entry name" value="DNA_pol_Y-fam_lit_finger_sf"/>
</dbReference>
<comment type="caution">
    <text evidence="19">The sequence shown here is derived from an EMBL/GenBank/DDBJ whole genome shotgun (WGS) entry which is preliminary data.</text>
</comment>
<evidence type="ECO:0000259" key="18">
    <source>
        <dbReference type="PROSITE" id="PS50173"/>
    </source>
</evidence>
<sequence>MAPPAGLCRDCGATPPAGIGRCPDCGSVRLIQHPELHTLSIAHIDCDAFYATVEKRDRPELADRPVIVGGGQRGVVSACCYVARMYGVRSAMPMFKALAACPDAVVIKPDMRKYATVGRQVRTLLESATPLVEPLSIDEAFLDLTGTERLHGGSPAQTLARLVRRIEREVGITASIGLSYNKFLAKIASDLDKPRGFAVIGRAEALDFLESKPVGMIWGVGRALQTKLEADGLRTIGQLRQTDEAFLVKRYGVIGQRLHRFARGEDARVVTPHAPAKSISTETTFDRDFGDRDTLEHALWPLCETVAARLKAEGLAGTTVTLKLKTDAFRLRTRARTLTSPTQMADRLFRAGRELLVTELDGSLFRLIGIGCSGLVDGALADPPDLLDPGLTRRAKVEKAMDLVRAKLGRDAIGKGRGLTGPGRR</sequence>
<dbReference type="Gene3D" id="3.40.1170.60">
    <property type="match status" value="1"/>
</dbReference>
<evidence type="ECO:0000313" key="20">
    <source>
        <dbReference type="Proteomes" id="UP001596456"/>
    </source>
</evidence>
<dbReference type="InterPro" id="IPR050116">
    <property type="entry name" value="DNA_polymerase-Y"/>
</dbReference>
<keyword evidence="10 17" id="KW-0227">DNA damage</keyword>
<evidence type="ECO:0000256" key="9">
    <source>
        <dbReference type="ARBA" id="ARBA00022723"/>
    </source>
</evidence>
<dbReference type="Pfam" id="PF00817">
    <property type="entry name" value="IMS"/>
    <property type="match status" value="1"/>
</dbReference>
<comment type="subcellular location">
    <subcellularLocation>
        <location evidence="1 17">Cytoplasm</location>
    </subcellularLocation>
</comment>
<dbReference type="InterPro" id="IPR001126">
    <property type="entry name" value="UmuC"/>
</dbReference>
<comment type="function">
    <text evidence="15 17">Poorly processive, error-prone DNA polymerase involved in untargeted mutagenesis. Copies undamaged DNA at stalled replication forks, which arise in vivo from mismatched or misaligned primer ends. These misaligned primers can be extended by PolIV. Exhibits no 3'-5' exonuclease (proofreading) activity. May be involved in translesional synthesis, in conjunction with the beta clamp from PolIII.</text>
</comment>
<dbReference type="InterPro" id="IPR022880">
    <property type="entry name" value="DNApol_IV"/>
</dbReference>
<evidence type="ECO:0000256" key="12">
    <source>
        <dbReference type="ARBA" id="ARBA00022932"/>
    </source>
</evidence>
<dbReference type="Gene3D" id="1.10.150.20">
    <property type="entry name" value="5' to 3' exonuclease, C-terminal subdomain"/>
    <property type="match status" value="1"/>
</dbReference>
<evidence type="ECO:0000256" key="16">
    <source>
        <dbReference type="ARBA" id="ARBA00049244"/>
    </source>
</evidence>
<dbReference type="InterPro" id="IPR043128">
    <property type="entry name" value="Rev_trsase/Diguanyl_cyclase"/>
</dbReference>
<keyword evidence="9 17" id="KW-0479">Metal-binding</keyword>
<dbReference type="PROSITE" id="PS50173">
    <property type="entry name" value="UMUC"/>
    <property type="match status" value="1"/>
</dbReference>
<dbReference type="Gene3D" id="3.30.70.270">
    <property type="match status" value="1"/>
</dbReference>
<evidence type="ECO:0000256" key="15">
    <source>
        <dbReference type="ARBA" id="ARBA00025589"/>
    </source>
</evidence>
<evidence type="ECO:0000256" key="8">
    <source>
        <dbReference type="ARBA" id="ARBA00022705"/>
    </source>
</evidence>
<evidence type="ECO:0000256" key="17">
    <source>
        <dbReference type="HAMAP-Rule" id="MF_01113"/>
    </source>
</evidence>
<keyword evidence="4 17" id="KW-0515">Mutator protein</keyword>
<dbReference type="Proteomes" id="UP001596456">
    <property type="component" value="Unassembled WGS sequence"/>
</dbReference>
<keyword evidence="11 17" id="KW-0460">Magnesium</keyword>
<keyword evidence="13 17" id="KW-0238">DNA-binding</keyword>
<dbReference type="InterPro" id="IPR053848">
    <property type="entry name" value="IMS_HHH_1"/>
</dbReference>
<dbReference type="HAMAP" id="MF_01113">
    <property type="entry name" value="DNApol_IV"/>
    <property type="match status" value="1"/>
</dbReference>
<dbReference type="NCBIfam" id="NF002677">
    <property type="entry name" value="PRK02406.1"/>
    <property type="match status" value="1"/>
</dbReference>
<evidence type="ECO:0000256" key="13">
    <source>
        <dbReference type="ARBA" id="ARBA00023125"/>
    </source>
</evidence>
<keyword evidence="14 17" id="KW-0234">DNA repair</keyword>
<dbReference type="Pfam" id="PF21999">
    <property type="entry name" value="IMS_HHH_1"/>
    <property type="match status" value="1"/>
</dbReference>
<feature type="domain" description="UmuC" evidence="18">
    <location>
        <begin position="41"/>
        <end position="221"/>
    </location>
</feature>
<keyword evidence="20" id="KW-1185">Reference proteome</keyword>
<dbReference type="Pfam" id="PF11799">
    <property type="entry name" value="IMS_C"/>
    <property type="match status" value="1"/>
</dbReference>
<accession>A0ABW2KUD6</accession>
<evidence type="ECO:0000313" key="19">
    <source>
        <dbReference type="EMBL" id="MFC7332936.1"/>
    </source>
</evidence>
<keyword evidence="6 17" id="KW-0808">Transferase</keyword>
<evidence type="ECO:0000256" key="4">
    <source>
        <dbReference type="ARBA" id="ARBA00022457"/>
    </source>
</evidence>
<feature type="binding site" evidence="17">
    <location>
        <position position="138"/>
    </location>
    <ligand>
        <name>Mg(2+)</name>
        <dbReference type="ChEBI" id="CHEBI:18420"/>
    </ligand>
</feature>
<dbReference type="SUPFAM" id="SSF56672">
    <property type="entry name" value="DNA/RNA polymerases"/>
    <property type="match status" value="1"/>
</dbReference>
<dbReference type="EMBL" id="JBHTCM010000008">
    <property type="protein sequence ID" value="MFC7332936.1"/>
    <property type="molecule type" value="Genomic_DNA"/>
</dbReference>
<dbReference type="Gene3D" id="3.30.1490.100">
    <property type="entry name" value="DNA polymerase, Y-family, little finger domain"/>
    <property type="match status" value="1"/>
</dbReference>
<comment type="similarity">
    <text evidence="2 17">Belongs to the DNA polymerase type-Y family.</text>
</comment>
<name>A0ABW2KUD6_9PROT</name>
<feature type="active site" evidence="17">
    <location>
        <position position="139"/>
    </location>
</feature>
<protein>
    <recommendedName>
        <fullName evidence="17">DNA polymerase IV</fullName>
        <shortName evidence="17">Pol IV</shortName>
        <ecNumber evidence="17">2.7.7.7</ecNumber>
    </recommendedName>
</protein>
<dbReference type="PANTHER" id="PTHR11076">
    <property type="entry name" value="DNA REPAIR POLYMERASE UMUC / TRANSFERASE FAMILY MEMBER"/>
    <property type="match status" value="1"/>
</dbReference>
<comment type="subunit">
    <text evidence="3 17">Monomer.</text>
</comment>
<feature type="binding site" evidence="17">
    <location>
        <position position="45"/>
    </location>
    <ligand>
        <name>Mg(2+)</name>
        <dbReference type="ChEBI" id="CHEBI:18420"/>
    </ligand>
</feature>
<comment type="catalytic activity">
    <reaction evidence="16 17">
        <text>DNA(n) + a 2'-deoxyribonucleoside 5'-triphosphate = DNA(n+1) + diphosphate</text>
        <dbReference type="Rhea" id="RHEA:22508"/>
        <dbReference type="Rhea" id="RHEA-COMP:17339"/>
        <dbReference type="Rhea" id="RHEA-COMP:17340"/>
        <dbReference type="ChEBI" id="CHEBI:33019"/>
        <dbReference type="ChEBI" id="CHEBI:61560"/>
        <dbReference type="ChEBI" id="CHEBI:173112"/>
        <dbReference type="EC" id="2.7.7.7"/>
    </reaction>
</comment>
<evidence type="ECO:0000256" key="5">
    <source>
        <dbReference type="ARBA" id="ARBA00022490"/>
    </source>
</evidence>
<feature type="site" description="Substrate discrimination" evidence="17">
    <location>
        <position position="50"/>
    </location>
</feature>
<keyword evidence="12 17" id="KW-0239">DNA-directed DNA polymerase</keyword>
<evidence type="ECO:0000256" key="3">
    <source>
        <dbReference type="ARBA" id="ARBA00011245"/>
    </source>
</evidence>
<evidence type="ECO:0000256" key="11">
    <source>
        <dbReference type="ARBA" id="ARBA00022842"/>
    </source>
</evidence>
<evidence type="ECO:0000256" key="10">
    <source>
        <dbReference type="ARBA" id="ARBA00022763"/>
    </source>
</evidence>
<organism evidence="19 20">
    <name type="scientific">Rhodocista pekingensis</name>
    <dbReference type="NCBI Taxonomy" id="201185"/>
    <lineage>
        <taxon>Bacteria</taxon>
        <taxon>Pseudomonadati</taxon>
        <taxon>Pseudomonadota</taxon>
        <taxon>Alphaproteobacteria</taxon>
        <taxon>Rhodospirillales</taxon>
        <taxon>Azospirillaceae</taxon>
        <taxon>Rhodocista</taxon>
    </lineage>
</organism>
<keyword evidence="7 17" id="KW-0548">Nucleotidyltransferase</keyword>
<dbReference type="SUPFAM" id="SSF100879">
    <property type="entry name" value="Lesion bypass DNA polymerase (Y-family), little finger domain"/>
    <property type="match status" value="1"/>
</dbReference>
<evidence type="ECO:0000256" key="1">
    <source>
        <dbReference type="ARBA" id="ARBA00004496"/>
    </source>
</evidence>
<dbReference type="CDD" id="cd03586">
    <property type="entry name" value="PolY_Pol_IV_kappa"/>
    <property type="match status" value="1"/>
</dbReference>
<dbReference type="EC" id="2.7.7.7" evidence="17"/>
<evidence type="ECO:0000256" key="14">
    <source>
        <dbReference type="ARBA" id="ARBA00023204"/>
    </source>
</evidence>
<comment type="cofactor">
    <cofactor evidence="17">
        <name>Mg(2+)</name>
        <dbReference type="ChEBI" id="CHEBI:18420"/>
    </cofactor>
    <text evidence="17">Binds 2 magnesium ions per subunit.</text>
</comment>
<proteinExistence type="inferred from homology"/>
<evidence type="ECO:0000256" key="7">
    <source>
        <dbReference type="ARBA" id="ARBA00022695"/>
    </source>
</evidence>